<keyword evidence="4" id="KW-0547">Nucleotide-binding</keyword>
<dbReference type="GO" id="GO:0016779">
    <property type="term" value="F:nucleotidyltransferase activity"/>
    <property type="evidence" value="ECO:0007669"/>
    <property type="project" value="UniProtKB-KW"/>
</dbReference>
<dbReference type="Proteomes" id="UP001596395">
    <property type="component" value="Unassembled WGS sequence"/>
</dbReference>
<keyword evidence="7" id="KW-0501">Molybdenum cofactor biosynthesis</keyword>
<dbReference type="GO" id="GO:0005525">
    <property type="term" value="F:GTP binding"/>
    <property type="evidence" value="ECO:0007669"/>
    <property type="project" value="UniProtKB-KW"/>
</dbReference>
<accession>A0ABD5VHZ0</accession>
<name>A0ABD5VHZ0_9EURY</name>
<dbReference type="InterPro" id="IPR025877">
    <property type="entry name" value="MobA-like_NTP_Trfase"/>
</dbReference>
<protein>
    <submittedName>
        <fullName evidence="10">Molybdenum cofactor guanylyltransferase</fullName>
    </submittedName>
</protein>
<evidence type="ECO:0000313" key="11">
    <source>
        <dbReference type="Proteomes" id="UP001596395"/>
    </source>
</evidence>
<gene>
    <name evidence="10" type="ORF">ACFQGB_16610</name>
</gene>
<feature type="domain" description="MobA-like NTP transferase" evidence="9">
    <location>
        <begin position="26"/>
        <end position="197"/>
    </location>
</feature>
<dbReference type="AlphaFoldDB" id="A0ABD5VHZ0"/>
<evidence type="ECO:0000256" key="8">
    <source>
        <dbReference type="SAM" id="MobiDB-lite"/>
    </source>
</evidence>
<feature type="region of interest" description="Disordered" evidence="8">
    <location>
        <begin position="1"/>
        <end position="26"/>
    </location>
</feature>
<dbReference type="Pfam" id="PF12804">
    <property type="entry name" value="NTP_transf_3"/>
    <property type="match status" value="1"/>
</dbReference>
<sequence length="231" mass="23810">MADSNEGDASGDDDTAERRGSRPVAGVVLAGGRSTRFEGGDKALATVDGEPMLARVVDALDAACASVVVNCRGDQRDAFAAALDDNGVDVDVRFALDERPDEGPVAGLASALACVDAPVVVVAACDLPWLDPALVRWLAGALDGHESGHAESAAEDAVDAVVPVVDGYPKPTCAAYRTDALAAAVDATLAAGSRRFRDVLDALAAHEVDVRDHGFSTRSLSDVDSRADLER</sequence>
<proteinExistence type="predicted"/>
<dbReference type="Gene3D" id="3.90.550.10">
    <property type="entry name" value="Spore Coat Polysaccharide Biosynthesis Protein SpsA, Chain A"/>
    <property type="match status" value="1"/>
</dbReference>
<organism evidence="10 11">
    <name type="scientific">Halorubellus litoreus</name>
    <dbReference type="NCBI Taxonomy" id="755308"/>
    <lineage>
        <taxon>Archaea</taxon>
        <taxon>Methanobacteriati</taxon>
        <taxon>Methanobacteriota</taxon>
        <taxon>Stenosarchaea group</taxon>
        <taxon>Halobacteria</taxon>
        <taxon>Halobacteriales</taxon>
        <taxon>Halorubellaceae</taxon>
        <taxon>Halorubellus</taxon>
    </lineage>
</organism>
<dbReference type="PANTHER" id="PTHR19136:SF81">
    <property type="entry name" value="MOLYBDENUM COFACTOR GUANYLYLTRANSFERASE"/>
    <property type="match status" value="1"/>
</dbReference>
<dbReference type="PANTHER" id="PTHR19136">
    <property type="entry name" value="MOLYBDENUM COFACTOR GUANYLYLTRANSFERASE"/>
    <property type="match status" value="1"/>
</dbReference>
<keyword evidence="1" id="KW-0963">Cytoplasm</keyword>
<keyword evidence="11" id="KW-1185">Reference proteome</keyword>
<comment type="caution">
    <text evidence="10">The sequence shown here is derived from an EMBL/GenBank/DDBJ whole genome shotgun (WGS) entry which is preliminary data.</text>
</comment>
<dbReference type="GO" id="GO:0046872">
    <property type="term" value="F:metal ion binding"/>
    <property type="evidence" value="ECO:0007669"/>
    <property type="project" value="UniProtKB-KW"/>
</dbReference>
<evidence type="ECO:0000313" key="10">
    <source>
        <dbReference type="EMBL" id="MFC6954488.1"/>
    </source>
</evidence>
<evidence type="ECO:0000256" key="1">
    <source>
        <dbReference type="ARBA" id="ARBA00022490"/>
    </source>
</evidence>
<keyword evidence="6" id="KW-0342">GTP-binding</keyword>
<dbReference type="SUPFAM" id="SSF53448">
    <property type="entry name" value="Nucleotide-diphospho-sugar transferases"/>
    <property type="match status" value="1"/>
</dbReference>
<dbReference type="EMBL" id="JBHSXN010000003">
    <property type="protein sequence ID" value="MFC6954488.1"/>
    <property type="molecule type" value="Genomic_DNA"/>
</dbReference>
<reference evidence="10 11" key="1">
    <citation type="journal article" date="2019" name="Int. J. Syst. Evol. Microbiol.">
        <title>The Global Catalogue of Microorganisms (GCM) 10K type strain sequencing project: providing services to taxonomists for standard genome sequencing and annotation.</title>
        <authorList>
            <consortium name="The Broad Institute Genomics Platform"/>
            <consortium name="The Broad Institute Genome Sequencing Center for Infectious Disease"/>
            <person name="Wu L."/>
            <person name="Ma J."/>
        </authorList>
    </citation>
    <scope>NUCLEOTIDE SEQUENCE [LARGE SCALE GENOMIC DNA]</scope>
    <source>
        <strain evidence="10 11">GX26</strain>
    </source>
</reference>
<dbReference type="InterPro" id="IPR029044">
    <property type="entry name" value="Nucleotide-diphossugar_trans"/>
</dbReference>
<evidence type="ECO:0000256" key="6">
    <source>
        <dbReference type="ARBA" id="ARBA00023134"/>
    </source>
</evidence>
<dbReference type="InterPro" id="IPR013482">
    <property type="entry name" value="Molybde_CF_guanTrfase"/>
</dbReference>
<evidence type="ECO:0000256" key="7">
    <source>
        <dbReference type="ARBA" id="ARBA00023150"/>
    </source>
</evidence>
<evidence type="ECO:0000256" key="4">
    <source>
        <dbReference type="ARBA" id="ARBA00022741"/>
    </source>
</evidence>
<keyword evidence="5" id="KW-0460">Magnesium</keyword>
<evidence type="ECO:0000256" key="3">
    <source>
        <dbReference type="ARBA" id="ARBA00022723"/>
    </source>
</evidence>
<dbReference type="RefSeq" id="WP_336351436.1">
    <property type="nucleotide sequence ID" value="NZ_JAZAQL010000003.1"/>
</dbReference>
<evidence type="ECO:0000259" key="9">
    <source>
        <dbReference type="Pfam" id="PF12804"/>
    </source>
</evidence>
<keyword evidence="3" id="KW-0479">Metal-binding</keyword>
<evidence type="ECO:0000256" key="2">
    <source>
        <dbReference type="ARBA" id="ARBA00022679"/>
    </source>
</evidence>
<evidence type="ECO:0000256" key="5">
    <source>
        <dbReference type="ARBA" id="ARBA00022842"/>
    </source>
</evidence>
<feature type="compositionally biased region" description="Acidic residues" evidence="8">
    <location>
        <begin position="1"/>
        <end position="15"/>
    </location>
</feature>
<dbReference type="GO" id="GO:0006777">
    <property type="term" value="P:Mo-molybdopterin cofactor biosynthetic process"/>
    <property type="evidence" value="ECO:0007669"/>
    <property type="project" value="UniProtKB-KW"/>
</dbReference>
<keyword evidence="10" id="KW-0548">Nucleotidyltransferase</keyword>
<keyword evidence="2" id="KW-0808">Transferase</keyword>
<dbReference type="CDD" id="cd02503">
    <property type="entry name" value="MobA"/>
    <property type="match status" value="1"/>
</dbReference>